<dbReference type="PANTHER" id="PTHR12110">
    <property type="entry name" value="HYDROXYPYRUVATE ISOMERASE"/>
    <property type="match status" value="1"/>
</dbReference>
<evidence type="ECO:0000256" key="1">
    <source>
        <dbReference type="HAMAP-Rule" id="MF_02238"/>
    </source>
</evidence>
<dbReference type="InterPro" id="IPR043700">
    <property type="entry name" value="DSD"/>
</dbReference>
<organism evidence="3">
    <name type="scientific">Streptomyces sp. R39</name>
    <dbReference type="NCBI Taxonomy" id="3238631"/>
    <lineage>
        <taxon>Bacteria</taxon>
        <taxon>Bacillati</taxon>
        <taxon>Actinomycetota</taxon>
        <taxon>Actinomycetes</taxon>
        <taxon>Kitasatosporales</taxon>
        <taxon>Streptomycetaceae</taxon>
        <taxon>Streptomyces</taxon>
    </lineage>
</organism>
<comment type="function">
    <text evidence="1">Catalyzes the conversion of 3-dehydroshikimate to protocatechuate (3,4-dihydroxybenzoate), a common intermediate of quinate and shikimate degradation pathways.</text>
</comment>
<comment type="pathway">
    <text evidence="1">Aromatic compound metabolism; 3,4-dihydroxybenzoate biosynthesis.</text>
</comment>
<dbReference type="HAMAP" id="MF_02238">
    <property type="entry name" value="DSD"/>
    <property type="match status" value="1"/>
</dbReference>
<dbReference type="AlphaFoldDB" id="A0AB39R2X5"/>
<evidence type="ECO:0000259" key="2">
    <source>
        <dbReference type="PROSITE" id="PS51819"/>
    </source>
</evidence>
<feature type="domain" description="VOC" evidence="2">
    <location>
        <begin position="281"/>
        <end position="392"/>
    </location>
</feature>
<dbReference type="GO" id="GO:0051213">
    <property type="term" value="F:dioxygenase activity"/>
    <property type="evidence" value="ECO:0007669"/>
    <property type="project" value="UniProtKB-KW"/>
</dbReference>
<dbReference type="InterPro" id="IPR037523">
    <property type="entry name" value="VOC_core"/>
</dbReference>
<comment type="catalytic activity">
    <reaction evidence="1">
        <text>3-dehydroshikimate = 3,4-dihydroxybenzoate + H2O</text>
        <dbReference type="Rhea" id="RHEA:24848"/>
        <dbReference type="ChEBI" id="CHEBI:15377"/>
        <dbReference type="ChEBI" id="CHEBI:16630"/>
        <dbReference type="ChEBI" id="CHEBI:36241"/>
        <dbReference type="EC" id="4.2.1.118"/>
    </reaction>
</comment>
<keyword evidence="1" id="KW-0456">Lyase</keyword>
<dbReference type="Pfam" id="PF14696">
    <property type="entry name" value="Glyoxalase_5"/>
    <property type="match status" value="1"/>
</dbReference>
<feature type="binding site" evidence="1">
    <location>
        <position position="490"/>
    </location>
    <ligand>
        <name>Mg(2+)</name>
        <dbReference type="ChEBI" id="CHEBI:18420"/>
    </ligand>
</feature>
<keyword evidence="3" id="KW-0223">Dioxygenase</keyword>
<dbReference type="EMBL" id="CP163441">
    <property type="protein sequence ID" value="XDQ47978.1"/>
    <property type="molecule type" value="Genomic_DNA"/>
</dbReference>
<feature type="binding site" evidence="1">
    <location>
        <position position="421"/>
    </location>
    <ligand>
        <name>Mg(2+)</name>
        <dbReference type="ChEBI" id="CHEBI:18420"/>
    </ligand>
</feature>
<comment type="cofactor">
    <cofactor evidence="1">
        <name>a divalent metal cation</name>
        <dbReference type="ChEBI" id="CHEBI:60240"/>
    </cofactor>
</comment>
<evidence type="ECO:0000313" key="3">
    <source>
        <dbReference type="EMBL" id="XDQ47978.1"/>
    </source>
</evidence>
<dbReference type="Gene3D" id="3.10.180.10">
    <property type="entry name" value="2,3-Dihydroxybiphenyl 1,2-Dioxygenase, domain 1"/>
    <property type="match status" value="2"/>
</dbReference>
<dbReference type="PANTHER" id="PTHR12110:SF21">
    <property type="entry name" value="XYLOSE ISOMERASE-LIKE TIM BARREL DOMAIN-CONTAINING PROTEIN"/>
    <property type="match status" value="1"/>
</dbReference>
<dbReference type="InterPro" id="IPR013022">
    <property type="entry name" value="Xyl_isomerase-like_TIM-brl"/>
</dbReference>
<dbReference type="InterPro" id="IPR036237">
    <property type="entry name" value="Xyl_isomerase-like_sf"/>
</dbReference>
<feature type="domain" description="VOC" evidence="2">
    <location>
        <begin position="418"/>
        <end position="558"/>
    </location>
</feature>
<feature type="binding site" evidence="1">
    <location>
        <position position="191"/>
    </location>
    <ligand>
        <name>a divalent metal cation</name>
        <dbReference type="ChEBI" id="CHEBI:60240"/>
        <note>catalytic</note>
    </ligand>
</feature>
<feature type="binding site" evidence="1">
    <location>
        <position position="165"/>
    </location>
    <ligand>
        <name>a divalent metal cation</name>
        <dbReference type="ChEBI" id="CHEBI:60240"/>
        <note>catalytic</note>
    </ligand>
</feature>
<dbReference type="GO" id="GO:0046565">
    <property type="term" value="F:3-dehydroshikimate dehydratase activity"/>
    <property type="evidence" value="ECO:0007669"/>
    <property type="project" value="UniProtKB-UniRule"/>
</dbReference>
<keyword evidence="1" id="KW-0479">Metal-binding</keyword>
<name>A0AB39R2X5_9ACTN</name>
<feature type="binding site" evidence="1">
    <location>
        <position position="239"/>
    </location>
    <ligand>
        <name>a divalent metal cation</name>
        <dbReference type="ChEBI" id="CHEBI:60240"/>
        <note>catalytic</note>
    </ligand>
</feature>
<dbReference type="RefSeq" id="WP_369226820.1">
    <property type="nucleotide sequence ID" value="NZ_CP163441.1"/>
</dbReference>
<dbReference type="GO" id="GO:0046279">
    <property type="term" value="P:3,4-dihydroxybenzoate biosynthetic process"/>
    <property type="evidence" value="ECO:0007669"/>
    <property type="project" value="UniProtKB-UniRule"/>
</dbReference>
<comment type="similarity">
    <text evidence="1">Belongs to the bacterial two-domain DSD family.</text>
</comment>
<dbReference type="Gene3D" id="3.20.20.150">
    <property type="entry name" value="Divalent-metal-dependent TIM barrel enzymes"/>
    <property type="match status" value="1"/>
</dbReference>
<feature type="binding site" evidence="1">
    <location>
        <position position="134"/>
    </location>
    <ligand>
        <name>a divalent metal cation</name>
        <dbReference type="ChEBI" id="CHEBI:60240"/>
        <note>catalytic</note>
    </ligand>
</feature>
<dbReference type="SUPFAM" id="SSF51658">
    <property type="entry name" value="Xylose isomerase-like"/>
    <property type="match status" value="1"/>
</dbReference>
<dbReference type="GO" id="GO:0016853">
    <property type="term" value="F:isomerase activity"/>
    <property type="evidence" value="ECO:0007669"/>
    <property type="project" value="UniProtKB-KW"/>
</dbReference>
<dbReference type="GO" id="GO:0046872">
    <property type="term" value="F:metal ion binding"/>
    <property type="evidence" value="ECO:0007669"/>
    <property type="project" value="UniProtKB-UniRule"/>
</dbReference>
<protein>
    <recommendedName>
        <fullName evidence="1">3-dehydroshikimate dehydratase</fullName>
        <shortName evidence="1">DSD</shortName>
        <ecNumber evidence="1">4.2.1.118</ecNumber>
    </recommendedName>
</protein>
<dbReference type="InterPro" id="IPR004360">
    <property type="entry name" value="Glyas_Fos-R_dOase_dom"/>
</dbReference>
<dbReference type="EC" id="4.2.1.118" evidence="1"/>
<accession>A0AB39R2X5</accession>
<dbReference type="PROSITE" id="PS51819">
    <property type="entry name" value="VOC"/>
    <property type="match status" value="2"/>
</dbReference>
<dbReference type="InterPro" id="IPR050312">
    <property type="entry name" value="IolE/XylAMocC-like"/>
</dbReference>
<sequence>MRTSIATVSLSGSLTEKLTAASRAGFEGVEIFENDLLASPLPPREIRARCADLGLSIDLYQPVRDIEAVPADEFARNLRRARHKFALMRELGADTVLVCSSVSPAAIDDDALAAEQLGHLATLAQDFGIRVAYEALAWGRYVSTYDHAWRIVEAAGHPALGTCLDSFHILSRGSDPKGIEDIPGEKIFFLQLADAPLLAMDVLQWSRHYRCFPGQGGFDVAGLVRHVLRTGYDGPLSLEVFNDVFRQAEAGPTAVDAHRSLLVLQEALGVGELPPPVVPTGIAFAELVTPDAEPVSALLGALGFARTARHRSKPVDLWERGEARILLNTGPAVRRDGTGLAAIGLESPDPRAAARRAEALLAPVLPRRRAPEDVPLAAVAAPDGTELFFCATGRDPELPDWRADFAETPDEPGASAARIDHLALVQPWHQYDEATLFHRSVLGLRAQESVDVADPYGLLRSRAVTNADGSVRIALGVGAAPADDTLHAQHIALAVEDVVAAARAFRAAGGRLLPIPANYHDDLAARYEFTDGELDTYRDLGILYDRDAGGAFRHCYTRTVGRVFFELVQRDPGYRGYGAQNAPVRLAAQHAGR</sequence>
<feature type="binding site" evidence="1">
    <location>
        <position position="566"/>
    </location>
    <ligand>
        <name>Mg(2+)</name>
        <dbReference type="ChEBI" id="CHEBI:18420"/>
    </ligand>
</feature>
<dbReference type="Pfam" id="PF01261">
    <property type="entry name" value="AP_endonuc_2"/>
    <property type="match status" value="1"/>
</dbReference>
<keyword evidence="3" id="KW-0560">Oxidoreductase</keyword>
<dbReference type="Pfam" id="PF00903">
    <property type="entry name" value="Glyoxalase"/>
    <property type="match status" value="1"/>
</dbReference>
<reference evidence="3" key="1">
    <citation type="submission" date="2024-07" db="EMBL/GenBank/DDBJ databases">
        <authorList>
            <person name="Yu S.T."/>
        </authorList>
    </citation>
    <scope>NUCLEOTIDE SEQUENCE</scope>
    <source>
        <strain evidence="3">R39</strain>
    </source>
</reference>
<gene>
    <name evidence="3" type="ORF">AB5J52_40105</name>
</gene>
<keyword evidence="3" id="KW-0413">Isomerase</keyword>
<dbReference type="InterPro" id="IPR029068">
    <property type="entry name" value="Glyas_Bleomycin-R_OHBP_Dase"/>
</dbReference>
<proteinExistence type="inferred from homology"/>
<dbReference type="SUPFAM" id="SSF54593">
    <property type="entry name" value="Glyoxalase/Bleomycin resistance protein/Dihydroxybiphenyl dioxygenase"/>
    <property type="match status" value="1"/>
</dbReference>